<evidence type="ECO:0000313" key="3">
    <source>
        <dbReference type="Proteomes" id="UP000258309"/>
    </source>
</evidence>
<keyword evidence="3" id="KW-1185">Reference proteome</keyword>
<feature type="region of interest" description="Disordered" evidence="1">
    <location>
        <begin position="164"/>
        <end position="183"/>
    </location>
</feature>
<accession>A0A3E2H1D3</accession>
<dbReference type="EMBL" id="NCSJ02000223">
    <property type="protein sequence ID" value="RFU27097.1"/>
    <property type="molecule type" value="Genomic_DNA"/>
</dbReference>
<feature type="region of interest" description="Disordered" evidence="1">
    <location>
        <begin position="50"/>
        <end position="99"/>
    </location>
</feature>
<evidence type="ECO:0000313" key="2">
    <source>
        <dbReference type="EMBL" id="RFU27097.1"/>
    </source>
</evidence>
<evidence type="ECO:0000256" key="1">
    <source>
        <dbReference type="SAM" id="MobiDB-lite"/>
    </source>
</evidence>
<protein>
    <submittedName>
        <fullName evidence="2">Uncharacterized protein</fullName>
    </submittedName>
</protein>
<gene>
    <name evidence="2" type="ORF">B7463_g9241</name>
</gene>
<feature type="region of interest" description="Disordered" evidence="1">
    <location>
        <begin position="1"/>
        <end position="36"/>
    </location>
</feature>
<organism evidence="2 3">
    <name type="scientific">Scytalidium lignicola</name>
    <name type="common">Hyphomycete</name>
    <dbReference type="NCBI Taxonomy" id="5539"/>
    <lineage>
        <taxon>Eukaryota</taxon>
        <taxon>Fungi</taxon>
        <taxon>Dikarya</taxon>
        <taxon>Ascomycota</taxon>
        <taxon>Pezizomycotina</taxon>
        <taxon>Leotiomycetes</taxon>
        <taxon>Leotiomycetes incertae sedis</taxon>
        <taxon>Scytalidium</taxon>
    </lineage>
</organism>
<reference evidence="2 3" key="1">
    <citation type="submission" date="2018-05" db="EMBL/GenBank/DDBJ databases">
        <title>Draft genome sequence of Scytalidium lignicola DSM 105466, a ubiquitous saprotrophic fungus.</title>
        <authorList>
            <person name="Buettner E."/>
            <person name="Gebauer A.M."/>
            <person name="Hofrichter M."/>
            <person name="Liers C."/>
            <person name="Kellner H."/>
        </authorList>
    </citation>
    <scope>NUCLEOTIDE SEQUENCE [LARGE SCALE GENOMIC DNA]</scope>
    <source>
        <strain evidence="2 3">DSM 105466</strain>
    </source>
</reference>
<feature type="non-terminal residue" evidence="2">
    <location>
        <position position="1"/>
    </location>
</feature>
<dbReference type="OrthoDB" id="10588802at2759"/>
<sequence length="183" mass="20140">MPRPKPKTSTSKAPPKARKRASKPSTPAPIRRPRVQIRLLTLSLADRASPAIVVESSTSSTSPKPSGTTTGTSGEPAPLPSTEPADISSTPPPVSTAKKPHNIEFGLKIFFEGIKLSSKGYLVDLNNPHHLEYNKIKQKAYDIIQQHIVQKEIQGAIRDRSRLKYEHSSERKPSKYNITSVED</sequence>
<feature type="non-terminal residue" evidence="2">
    <location>
        <position position="183"/>
    </location>
</feature>
<feature type="compositionally biased region" description="Basic and acidic residues" evidence="1">
    <location>
        <begin position="164"/>
        <end position="173"/>
    </location>
</feature>
<dbReference type="Proteomes" id="UP000258309">
    <property type="component" value="Unassembled WGS sequence"/>
</dbReference>
<name>A0A3E2H1D3_SCYLI</name>
<dbReference type="AlphaFoldDB" id="A0A3E2H1D3"/>
<proteinExistence type="predicted"/>
<comment type="caution">
    <text evidence="2">The sequence shown here is derived from an EMBL/GenBank/DDBJ whole genome shotgun (WGS) entry which is preliminary data.</text>
</comment>
<feature type="compositionally biased region" description="Low complexity" evidence="1">
    <location>
        <begin position="56"/>
        <end position="74"/>
    </location>
</feature>